<evidence type="ECO:0000256" key="3">
    <source>
        <dbReference type="ARBA" id="ARBA00023015"/>
    </source>
</evidence>
<comment type="caution">
    <text evidence="10">The sequence shown here is derived from an EMBL/GenBank/DDBJ whole genome shotgun (WGS) entry which is preliminary data.</text>
</comment>
<keyword evidence="11" id="KW-1185">Reference proteome</keyword>
<keyword evidence="4 7" id="KW-0238">DNA-binding</keyword>
<dbReference type="Proteomes" id="UP000028252">
    <property type="component" value="Unassembled WGS sequence"/>
</dbReference>
<name>A0A081FTW6_9GAMM</name>
<dbReference type="CDD" id="cd00383">
    <property type="entry name" value="trans_reg_C"/>
    <property type="match status" value="1"/>
</dbReference>
<dbReference type="RefSeq" id="WP_051693100.1">
    <property type="nucleotide sequence ID" value="NZ_JMQN01000057.1"/>
</dbReference>
<evidence type="ECO:0000259" key="8">
    <source>
        <dbReference type="PROSITE" id="PS50110"/>
    </source>
</evidence>
<dbReference type="GO" id="GO:0005829">
    <property type="term" value="C:cytosol"/>
    <property type="evidence" value="ECO:0007669"/>
    <property type="project" value="TreeGrafter"/>
</dbReference>
<dbReference type="Gene3D" id="3.40.50.2300">
    <property type="match status" value="1"/>
</dbReference>
<feature type="DNA-binding region" description="OmpR/PhoB-type" evidence="7">
    <location>
        <begin position="134"/>
        <end position="231"/>
    </location>
</feature>
<dbReference type="Gene3D" id="6.10.250.690">
    <property type="match status" value="1"/>
</dbReference>
<dbReference type="eggNOG" id="COG0745">
    <property type="taxonomic scope" value="Bacteria"/>
</dbReference>
<evidence type="ECO:0000259" key="9">
    <source>
        <dbReference type="PROSITE" id="PS51755"/>
    </source>
</evidence>
<keyword evidence="5" id="KW-0804">Transcription</keyword>
<accession>A0A081FTW6</accession>
<dbReference type="SMART" id="SM00448">
    <property type="entry name" value="REC"/>
    <property type="match status" value="1"/>
</dbReference>
<keyword evidence="3" id="KW-0805">Transcription regulation</keyword>
<dbReference type="PROSITE" id="PS51755">
    <property type="entry name" value="OMPR_PHOB"/>
    <property type="match status" value="1"/>
</dbReference>
<dbReference type="InterPro" id="IPR016032">
    <property type="entry name" value="Sig_transdc_resp-reg_C-effctor"/>
</dbReference>
<organism evidence="10 11">
    <name type="scientific">Marinobacterium lacunae</name>
    <dbReference type="NCBI Taxonomy" id="1232683"/>
    <lineage>
        <taxon>Bacteria</taxon>
        <taxon>Pseudomonadati</taxon>
        <taxon>Pseudomonadota</taxon>
        <taxon>Gammaproteobacteria</taxon>
        <taxon>Oceanospirillales</taxon>
        <taxon>Oceanospirillaceae</taxon>
        <taxon>Marinobacterium</taxon>
    </lineage>
</organism>
<dbReference type="SUPFAM" id="SSF52172">
    <property type="entry name" value="CheY-like"/>
    <property type="match status" value="1"/>
</dbReference>
<dbReference type="GO" id="GO:0000156">
    <property type="term" value="F:phosphorelay response regulator activity"/>
    <property type="evidence" value="ECO:0007669"/>
    <property type="project" value="TreeGrafter"/>
</dbReference>
<dbReference type="GO" id="GO:0000976">
    <property type="term" value="F:transcription cis-regulatory region binding"/>
    <property type="evidence" value="ECO:0007669"/>
    <property type="project" value="TreeGrafter"/>
</dbReference>
<dbReference type="GO" id="GO:0032993">
    <property type="term" value="C:protein-DNA complex"/>
    <property type="evidence" value="ECO:0007669"/>
    <property type="project" value="TreeGrafter"/>
</dbReference>
<evidence type="ECO:0000256" key="4">
    <source>
        <dbReference type="ARBA" id="ARBA00023125"/>
    </source>
</evidence>
<dbReference type="Pfam" id="PF00072">
    <property type="entry name" value="Response_reg"/>
    <property type="match status" value="1"/>
</dbReference>
<gene>
    <name evidence="10" type="ORF">ADIMK_3632</name>
</gene>
<dbReference type="Gene3D" id="1.10.10.10">
    <property type="entry name" value="Winged helix-like DNA-binding domain superfamily/Winged helix DNA-binding domain"/>
    <property type="match status" value="1"/>
</dbReference>
<dbReference type="PANTHER" id="PTHR48111">
    <property type="entry name" value="REGULATOR OF RPOS"/>
    <property type="match status" value="1"/>
</dbReference>
<evidence type="ECO:0000256" key="6">
    <source>
        <dbReference type="PROSITE-ProRule" id="PRU00169"/>
    </source>
</evidence>
<dbReference type="Pfam" id="PF00486">
    <property type="entry name" value="Trans_reg_C"/>
    <property type="match status" value="1"/>
</dbReference>
<dbReference type="SUPFAM" id="SSF46894">
    <property type="entry name" value="C-terminal effector domain of the bipartite response regulators"/>
    <property type="match status" value="1"/>
</dbReference>
<evidence type="ECO:0000256" key="1">
    <source>
        <dbReference type="ARBA" id="ARBA00022553"/>
    </source>
</evidence>
<evidence type="ECO:0000256" key="7">
    <source>
        <dbReference type="PROSITE-ProRule" id="PRU01091"/>
    </source>
</evidence>
<dbReference type="PATRIC" id="fig|1232683.4.peg.3572"/>
<dbReference type="InterPro" id="IPR011006">
    <property type="entry name" value="CheY-like_superfamily"/>
</dbReference>
<evidence type="ECO:0000313" key="11">
    <source>
        <dbReference type="Proteomes" id="UP000028252"/>
    </source>
</evidence>
<dbReference type="AlphaFoldDB" id="A0A081FTW6"/>
<evidence type="ECO:0000256" key="5">
    <source>
        <dbReference type="ARBA" id="ARBA00023163"/>
    </source>
</evidence>
<feature type="domain" description="Response regulatory" evidence="8">
    <location>
        <begin position="5"/>
        <end position="118"/>
    </location>
</feature>
<reference evidence="10 11" key="1">
    <citation type="submission" date="2014-04" db="EMBL/GenBank/DDBJ databases">
        <title>Marinobacterium kochiensis sp. nov., isolated from sediment sample collected from Kochi backwaters in Kerala, India.</title>
        <authorList>
            <person name="Singh A."/>
            <person name="Pinnaka A.K."/>
        </authorList>
    </citation>
    <scope>NUCLEOTIDE SEQUENCE [LARGE SCALE GENOMIC DNA]</scope>
    <source>
        <strain evidence="10 11">AK27</strain>
    </source>
</reference>
<dbReference type="PROSITE" id="PS50110">
    <property type="entry name" value="RESPONSE_REGULATORY"/>
    <property type="match status" value="1"/>
</dbReference>
<keyword evidence="1 6" id="KW-0597">Phosphoprotein</keyword>
<keyword evidence="2" id="KW-0902">Two-component regulatory system</keyword>
<dbReference type="GO" id="GO:0006355">
    <property type="term" value="P:regulation of DNA-templated transcription"/>
    <property type="evidence" value="ECO:0007669"/>
    <property type="project" value="InterPro"/>
</dbReference>
<proteinExistence type="predicted"/>
<sequence length="238" mass="27020">MQKKLVYIIDDETDICELISAELIRHGYDTRTFQTGAQATHALNRRKPDLCIIDLGLPDMDGISIVRQLCDSLGLGVIIISGRDSTSDRVLGLEFGADDYLIKPFDPRELVARVNSLFRRLEHIEAAASRSDKSRKAMFAGWLFDPSTLTLRHHDQGRNEILSASEAALLTLLLRSPRQILSRDQLLQGYADPFDRSIDVRMSRIRKKIEKEPRHPTIIKTVYGAGYILTSEVEWRSE</sequence>
<dbReference type="InterPro" id="IPR001867">
    <property type="entry name" value="OmpR/PhoB-type_DNA-bd"/>
</dbReference>
<evidence type="ECO:0000313" key="10">
    <source>
        <dbReference type="EMBL" id="KEA61971.1"/>
    </source>
</evidence>
<dbReference type="InterPro" id="IPR036388">
    <property type="entry name" value="WH-like_DNA-bd_sf"/>
</dbReference>
<protein>
    <submittedName>
        <fullName evidence="10">DNA-binding response regulator</fullName>
    </submittedName>
</protein>
<dbReference type="InterPro" id="IPR001789">
    <property type="entry name" value="Sig_transdc_resp-reg_receiver"/>
</dbReference>
<dbReference type="EMBL" id="JMQN01000057">
    <property type="protein sequence ID" value="KEA61971.1"/>
    <property type="molecule type" value="Genomic_DNA"/>
</dbReference>
<dbReference type="PANTHER" id="PTHR48111:SF4">
    <property type="entry name" value="DNA-BINDING DUAL TRANSCRIPTIONAL REGULATOR OMPR"/>
    <property type="match status" value="1"/>
</dbReference>
<feature type="domain" description="OmpR/PhoB-type" evidence="9">
    <location>
        <begin position="134"/>
        <end position="231"/>
    </location>
</feature>
<dbReference type="SMART" id="SM00862">
    <property type="entry name" value="Trans_reg_C"/>
    <property type="match status" value="1"/>
</dbReference>
<dbReference type="InterPro" id="IPR039420">
    <property type="entry name" value="WalR-like"/>
</dbReference>
<dbReference type="STRING" id="1232683.ADIMK_3632"/>
<evidence type="ECO:0000256" key="2">
    <source>
        <dbReference type="ARBA" id="ARBA00023012"/>
    </source>
</evidence>
<feature type="modified residue" description="4-aspartylphosphate" evidence="6">
    <location>
        <position position="54"/>
    </location>
</feature>